<keyword evidence="2" id="KW-1185">Reference proteome</keyword>
<name>A0A517WRU3_9PLAN</name>
<proteinExistence type="predicted"/>
<accession>A0A517WRU3</accession>
<dbReference type="EMBL" id="CP037422">
    <property type="protein sequence ID" value="QDU07966.1"/>
    <property type="molecule type" value="Genomic_DNA"/>
</dbReference>
<organism evidence="1 2">
    <name type="scientific">Gimesia aquarii</name>
    <dbReference type="NCBI Taxonomy" id="2527964"/>
    <lineage>
        <taxon>Bacteria</taxon>
        <taxon>Pseudomonadati</taxon>
        <taxon>Planctomycetota</taxon>
        <taxon>Planctomycetia</taxon>
        <taxon>Planctomycetales</taxon>
        <taxon>Planctomycetaceae</taxon>
        <taxon>Gimesia</taxon>
    </lineage>
</organism>
<gene>
    <name evidence="1" type="ORF">V202x_13270</name>
</gene>
<reference evidence="1 2" key="1">
    <citation type="submission" date="2019-03" db="EMBL/GenBank/DDBJ databases">
        <title>Deep-cultivation of Planctomycetes and their phenomic and genomic characterization uncovers novel biology.</title>
        <authorList>
            <person name="Wiegand S."/>
            <person name="Jogler M."/>
            <person name="Boedeker C."/>
            <person name="Pinto D."/>
            <person name="Vollmers J."/>
            <person name="Rivas-Marin E."/>
            <person name="Kohn T."/>
            <person name="Peeters S.H."/>
            <person name="Heuer A."/>
            <person name="Rast P."/>
            <person name="Oberbeckmann S."/>
            <person name="Bunk B."/>
            <person name="Jeske O."/>
            <person name="Meyerdierks A."/>
            <person name="Storesund J.E."/>
            <person name="Kallscheuer N."/>
            <person name="Luecker S."/>
            <person name="Lage O.M."/>
            <person name="Pohl T."/>
            <person name="Merkel B.J."/>
            <person name="Hornburger P."/>
            <person name="Mueller R.-W."/>
            <person name="Bruemmer F."/>
            <person name="Labrenz M."/>
            <person name="Spormann A.M."/>
            <person name="Op den Camp H."/>
            <person name="Overmann J."/>
            <person name="Amann R."/>
            <person name="Jetten M.S.M."/>
            <person name="Mascher T."/>
            <person name="Medema M.H."/>
            <person name="Devos D.P."/>
            <person name="Kaster A.-K."/>
            <person name="Ovreas L."/>
            <person name="Rohde M."/>
            <person name="Galperin M.Y."/>
            <person name="Jogler C."/>
        </authorList>
    </citation>
    <scope>NUCLEOTIDE SEQUENCE [LARGE SCALE GENOMIC DNA]</scope>
    <source>
        <strain evidence="1 2">V202</strain>
    </source>
</reference>
<sequence>MIEDGTTVNRKTPSFRALYEIFSVRQAVSREKFYTFQPDLPFQDTMLL</sequence>
<protein>
    <submittedName>
        <fullName evidence="1">Uncharacterized protein</fullName>
    </submittedName>
</protein>
<evidence type="ECO:0000313" key="2">
    <source>
        <dbReference type="Proteomes" id="UP000318384"/>
    </source>
</evidence>
<evidence type="ECO:0000313" key="1">
    <source>
        <dbReference type="EMBL" id="QDU07966.1"/>
    </source>
</evidence>
<dbReference type="AlphaFoldDB" id="A0A517WRU3"/>
<dbReference type="Proteomes" id="UP000318384">
    <property type="component" value="Chromosome"/>
</dbReference>